<evidence type="ECO:0000256" key="10">
    <source>
        <dbReference type="SAM" id="Phobius"/>
    </source>
</evidence>
<keyword evidence="8 10" id="KW-0472">Membrane</keyword>
<evidence type="ECO:0000313" key="13">
    <source>
        <dbReference type="EMBL" id="TVO40164.1"/>
    </source>
</evidence>
<dbReference type="AlphaFoldDB" id="A0A557PHN0"/>
<dbReference type="GO" id="GO:0019898">
    <property type="term" value="C:extrinsic component of membrane"/>
    <property type="evidence" value="ECO:0007669"/>
    <property type="project" value="InterPro"/>
</dbReference>
<dbReference type="EMBL" id="VMKJ01000001">
    <property type="protein sequence ID" value="TVO40164.1"/>
    <property type="molecule type" value="Genomic_DNA"/>
</dbReference>
<comment type="caution">
    <text evidence="13">The sequence shown here is derived from an EMBL/GenBank/DDBJ whole genome shotgun (WGS) entry which is preliminary data.</text>
</comment>
<sequence length="398" mass="43760">MENKQNIEAAVKSKSKRKTSFLILLVALLVIGGGWFAYYQIYAKFVEETDDAYVNGNLVTVSPQIAGTVTKVIPDTGDYVEKGQVLVALDSNDTQIALQNAEAKLASKVREVRSMYAAADNFKAKVETSKVEYRQALNDYNRRKNLVSKGAISKEDLIHYQDTLEGAKSQLEAAEQSLQMTVALVDNTVLETHPGVKSAVSALRKSYLDNMRTEIVAPVSGYVAKRAVQLGSQVQPGSQLMAIVPLHQVWVDANFKESQMKDMRIGQPVTLTSDLYGEEVQYTGEIESLGIGTGSAFSLLPAQNASGNWIKIVQRLPVKIHLDEQNQDKYPLRIGLSMVAKVDIKDTDGQLLAKQVNKHARYDTDVYHNSLEEVDKLVAKILHENVGVASVSATTTAK</sequence>
<comment type="similarity">
    <text evidence="2">Belongs to the membrane fusion protein (MFP) (TC 8.A.1) family.</text>
</comment>
<feature type="domain" description="p-hydroxybenzoic acid efflux pump subunit AaeA-like beta-barrel" evidence="12">
    <location>
        <begin position="250"/>
        <end position="331"/>
    </location>
</feature>
<organism evidence="13 14">
    <name type="scientific">Vibrio algivorus</name>
    <dbReference type="NCBI Taxonomy" id="1667024"/>
    <lineage>
        <taxon>Bacteria</taxon>
        <taxon>Pseudomonadati</taxon>
        <taxon>Pseudomonadota</taxon>
        <taxon>Gammaproteobacteria</taxon>
        <taxon>Vibrionales</taxon>
        <taxon>Vibrionaceae</taxon>
        <taxon>Vibrio</taxon>
    </lineage>
</organism>
<evidence type="ECO:0000256" key="5">
    <source>
        <dbReference type="ARBA" id="ARBA00022519"/>
    </source>
</evidence>
<dbReference type="InterPro" id="IPR058633">
    <property type="entry name" value="EmrA/FarA_HH"/>
</dbReference>
<feature type="coiled-coil region" evidence="9">
    <location>
        <begin position="123"/>
        <end position="177"/>
    </location>
</feature>
<gene>
    <name evidence="13" type="ORF">FOF44_01600</name>
</gene>
<reference evidence="13 14" key="1">
    <citation type="submission" date="2019-07" db="EMBL/GenBank/DDBJ databases">
        <title>The draft genome sequence of Vibrio algivorus M1486.</title>
        <authorList>
            <person name="Meng X."/>
        </authorList>
    </citation>
    <scope>NUCLEOTIDE SEQUENCE [LARGE SCALE GENOMIC DNA]</scope>
    <source>
        <strain evidence="13 14">M1486</strain>
    </source>
</reference>
<dbReference type="Pfam" id="PF25885">
    <property type="entry name" value="HH_EMRA"/>
    <property type="match status" value="1"/>
</dbReference>
<evidence type="ECO:0000256" key="2">
    <source>
        <dbReference type="ARBA" id="ARBA00009477"/>
    </source>
</evidence>
<dbReference type="GO" id="GO:1990961">
    <property type="term" value="P:xenobiotic detoxification by transmembrane export across the plasma membrane"/>
    <property type="evidence" value="ECO:0007669"/>
    <property type="project" value="InterPro"/>
</dbReference>
<keyword evidence="5" id="KW-0997">Cell inner membrane</keyword>
<evidence type="ECO:0000313" key="14">
    <source>
        <dbReference type="Proteomes" id="UP000319828"/>
    </source>
</evidence>
<feature type="domain" description="Multidrug export protein EmrA/FarA alpha-helical hairpin" evidence="11">
    <location>
        <begin position="93"/>
        <end position="213"/>
    </location>
</feature>
<dbReference type="Pfam" id="PF25963">
    <property type="entry name" value="Beta-barrel_AAEA"/>
    <property type="match status" value="1"/>
</dbReference>
<dbReference type="InterPro" id="IPR050739">
    <property type="entry name" value="MFP"/>
</dbReference>
<dbReference type="Gene3D" id="2.40.50.100">
    <property type="match status" value="1"/>
</dbReference>
<dbReference type="Gene3D" id="6.10.140.1990">
    <property type="match status" value="1"/>
</dbReference>
<keyword evidence="4" id="KW-1003">Cell membrane</keyword>
<dbReference type="PANTHER" id="PTHR30386:SF19">
    <property type="entry name" value="MULTIDRUG EXPORT PROTEIN EMRA-RELATED"/>
    <property type="match status" value="1"/>
</dbReference>
<dbReference type="Gene3D" id="2.40.30.170">
    <property type="match status" value="1"/>
</dbReference>
<evidence type="ECO:0000256" key="8">
    <source>
        <dbReference type="ARBA" id="ARBA00023136"/>
    </source>
</evidence>
<dbReference type="GO" id="GO:1990195">
    <property type="term" value="C:macrolide transmembrane transporter complex"/>
    <property type="evidence" value="ECO:0007669"/>
    <property type="project" value="InterPro"/>
</dbReference>
<evidence type="ECO:0000259" key="12">
    <source>
        <dbReference type="Pfam" id="PF25963"/>
    </source>
</evidence>
<keyword evidence="7 10" id="KW-1133">Transmembrane helix</keyword>
<dbReference type="GO" id="GO:0015721">
    <property type="term" value="P:bile acid and bile salt transport"/>
    <property type="evidence" value="ECO:0007669"/>
    <property type="project" value="UniProtKB-ARBA"/>
</dbReference>
<evidence type="ECO:0000256" key="3">
    <source>
        <dbReference type="ARBA" id="ARBA00022448"/>
    </source>
</evidence>
<dbReference type="SUPFAM" id="SSF111369">
    <property type="entry name" value="HlyD-like secretion proteins"/>
    <property type="match status" value="2"/>
</dbReference>
<dbReference type="PANTHER" id="PTHR30386">
    <property type="entry name" value="MEMBRANE FUSION SUBUNIT OF EMRAB-TOLC MULTIDRUG EFFLUX PUMP"/>
    <property type="match status" value="1"/>
</dbReference>
<evidence type="ECO:0000256" key="1">
    <source>
        <dbReference type="ARBA" id="ARBA00004383"/>
    </source>
</evidence>
<dbReference type="FunFam" id="2.40.30.170:FF:000003">
    <property type="entry name" value="Multidrug resistance protein A"/>
    <property type="match status" value="1"/>
</dbReference>
<feature type="transmembrane region" description="Helical" evidence="10">
    <location>
        <begin position="21"/>
        <end position="39"/>
    </location>
</feature>
<dbReference type="OrthoDB" id="9811754at2"/>
<proteinExistence type="inferred from homology"/>
<evidence type="ECO:0000259" key="11">
    <source>
        <dbReference type="Pfam" id="PF25885"/>
    </source>
</evidence>
<evidence type="ECO:0000256" key="9">
    <source>
        <dbReference type="SAM" id="Coils"/>
    </source>
</evidence>
<keyword evidence="6 10" id="KW-0812">Transmembrane</keyword>
<dbReference type="Proteomes" id="UP000319828">
    <property type="component" value="Unassembled WGS sequence"/>
</dbReference>
<evidence type="ECO:0000256" key="6">
    <source>
        <dbReference type="ARBA" id="ARBA00022692"/>
    </source>
</evidence>
<dbReference type="GO" id="GO:0005886">
    <property type="term" value="C:plasma membrane"/>
    <property type="evidence" value="ECO:0007669"/>
    <property type="project" value="UniProtKB-SubCell"/>
</dbReference>
<accession>A0A557PHN0</accession>
<evidence type="ECO:0000256" key="4">
    <source>
        <dbReference type="ARBA" id="ARBA00022475"/>
    </source>
</evidence>
<comment type="subcellular location">
    <subcellularLocation>
        <location evidence="1">Cell inner membrane</location>
        <topology evidence="1">Single-pass membrane protein</topology>
        <orientation evidence="1">Periplasmic side</orientation>
    </subcellularLocation>
</comment>
<dbReference type="InterPro" id="IPR058634">
    <property type="entry name" value="AaeA-lik-b-barrel"/>
</dbReference>
<keyword evidence="9" id="KW-0175">Coiled coil</keyword>
<protein>
    <submittedName>
        <fullName evidence="13">HlyD family efflux transporter periplasmic adaptor subunit</fullName>
    </submittedName>
</protein>
<dbReference type="InterPro" id="IPR030190">
    <property type="entry name" value="MacA_alpha-hairpin_sf"/>
</dbReference>
<dbReference type="RefSeq" id="WP_144229904.1">
    <property type="nucleotide sequence ID" value="NZ_CANNCB010000009.1"/>
</dbReference>
<name>A0A557PHN0_9VIBR</name>
<evidence type="ECO:0000256" key="7">
    <source>
        <dbReference type="ARBA" id="ARBA00022989"/>
    </source>
</evidence>
<keyword evidence="3" id="KW-0813">Transport</keyword>
<dbReference type="GO" id="GO:0046677">
    <property type="term" value="P:response to antibiotic"/>
    <property type="evidence" value="ECO:0007669"/>
    <property type="project" value="UniProtKB-ARBA"/>
</dbReference>